<gene>
    <name evidence="7" type="ORF">GCM10008106_26070</name>
</gene>
<evidence type="ECO:0000256" key="3">
    <source>
        <dbReference type="ARBA" id="ARBA00023125"/>
    </source>
</evidence>
<keyword evidence="8" id="KW-1185">Reference proteome</keyword>
<comment type="caution">
    <text evidence="7">The sequence shown here is derived from an EMBL/GenBank/DDBJ whole genome shotgun (WGS) entry which is preliminary data.</text>
</comment>
<organism evidence="7 8">
    <name type="scientific">Mongoliitalea lutea</name>
    <dbReference type="NCBI Taxonomy" id="849756"/>
    <lineage>
        <taxon>Bacteria</taxon>
        <taxon>Pseudomonadati</taxon>
        <taxon>Bacteroidota</taxon>
        <taxon>Cytophagia</taxon>
        <taxon>Cytophagales</taxon>
        <taxon>Cyclobacteriaceae</taxon>
        <taxon>Mongoliitalea</taxon>
    </lineage>
</organism>
<evidence type="ECO:0000313" key="7">
    <source>
        <dbReference type="EMBL" id="GHB43863.1"/>
    </source>
</evidence>
<evidence type="ECO:0000256" key="2">
    <source>
        <dbReference type="ARBA" id="ARBA00023015"/>
    </source>
</evidence>
<dbReference type="InterPro" id="IPR009057">
    <property type="entry name" value="Homeodomain-like_sf"/>
</dbReference>
<dbReference type="PANTHER" id="PTHR30055:SF175">
    <property type="entry name" value="HTH-TYPE TRANSCRIPTIONAL REPRESSOR KSTR2"/>
    <property type="match status" value="1"/>
</dbReference>
<feature type="DNA-binding region" description="H-T-H motif" evidence="5">
    <location>
        <begin position="28"/>
        <end position="47"/>
    </location>
</feature>
<evidence type="ECO:0000313" key="8">
    <source>
        <dbReference type="Proteomes" id="UP000642809"/>
    </source>
</evidence>
<keyword evidence="2" id="KW-0805">Transcription regulation</keyword>
<sequence length="211" mass="24177">MSKKTDIESKILDVAYKLFLKQGYKNTTMDDIAQELSMSKKTLYKYFPGKLELLAASFEILKNRLSLKVETLLENKYIPFTAKLKSLLTIVAADLAPINPELLADLREHATEIWAELQTYIRESAFLRFQKLIEEGVRQGYILPNVNISLVVCLYAAAIQSLIDTHFLEQFPAEMQKSMKMSTADKYDQAIHIIFQGILTDEARKEFQATE</sequence>
<dbReference type="Proteomes" id="UP000642809">
    <property type="component" value="Unassembled WGS sequence"/>
</dbReference>
<dbReference type="AlphaFoldDB" id="A0A8J3G611"/>
<keyword evidence="4" id="KW-0804">Transcription</keyword>
<dbReference type="PANTHER" id="PTHR30055">
    <property type="entry name" value="HTH-TYPE TRANSCRIPTIONAL REGULATOR RUTR"/>
    <property type="match status" value="1"/>
</dbReference>
<dbReference type="InterPro" id="IPR036271">
    <property type="entry name" value="Tet_transcr_reg_TetR-rel_C_sf"/>
</dbReference>
<keyword evidence="3 5" id="KW-0238">DNA-binding</keyword>
<dbReference type="InterPro" id="IPR050109">
    <property type="entry name" value="HTH-type_TetR-like_transc_reg"/>
</dbReference>
<feature type="domain" description="HTH tetR-type" evidence="6">
    <location>
        <begin position="5"/>
        <end position="65"/>
    </location>
</feature>
<evidence type="ECO:0000256" key="1">
    <source>
        <dbReference type="ARBA" id="ARBA00022491"/>
    </source>
</evidence>
<protein>
    <recommendedName>
        <fullName evidence="6">HTH tetR-type domain-containing protein</fullName>
    </recommendedName>
</protein>
<dbReference type="EMBL" id="BMYF01000016">
    <property type="protein sequence ID" value="GHB43863.1"/>
    <property type="molecule type" value="Genomic_DNA"/>
</dbReference>
<accession>A0A8J3G611</accession>
<dbReference type="GO" id="GO:0000976">
    <property type="term" value="F:transcription cis-regulatory region binding"/>
    <property type="evidence" value="ECO:0007669"/>
    <property type="project" value="TreeGrafter"/>
</dbReference>
<evidence type="ECO:0000259" key="6">
    <source>
        <dbReference type="PROSITE" id="PS50977"/>
    </source>
</evidence>
<keyword evidence="1" id="KW-0678">Repressor</keyword>
<name>A0A8J3G611_9BACT</name>
<dbReference type="GO" id="GO:0003700">
    <property type="term" value="F:DNA-binding transcription factor activity"/>
    <property type="evidence" value="ECO:0007669"/>
    <property type="project" value="TreeGrafter"/>
</dbReference>
<dbReference type="Pfam" id="PF00440">
    <property type="entry name" value="TetR_N"/>
    <property type="match status" value="1"/>
</dbReference>
<dbReference type="SUPFAM" id="SSF48498">
    <property type="entry name" value="Tetracyclin repressor-like, C-terminal domain"/>
    <property type="match status" value="1"/>
</dbReference>
<dbReference type="PRINTS" id="PR00455">
    <property type="entry name" value="HTHTETR"/>
</dbReference>
<reference evidence="7" key="1">
    <citation type="journal article" date="2014" name="Int. J. Syst. Evol. Microbiol.">
        <title>Complete genome sequence of Corynebacterium casei LMG S-19264T (=DSM 44701T), isolated from a smear-ripened cheese.</title>
        <authorList>
            <consortium name="US DOE Joint Genome Institute (JGI-PGF)"/>
            <person name="Walter F."/>
            <person name="Albersmeier A."/>
            <person name="Kalinowski J."/>
            <person name="Ruckert C."/>
        </authorList>
    </citation>
    <scope>NUCLEOTIDE SEQUENCE</scope>
    <source>
        <strain evidence="7">KCTC 23224</strain>
    </source>
</reference>
<proteinExistence type="predicted"/>
<evidence type="ECO:0000256" key="4">
    <source>
        <dbReference type="ARBA" id="ARBA00023163"/>
    </source>
</evidence>
<dbReference type="InterPro" id="IPR001647">
    <property type="entry name" value="HTH_TetR"/>
</dbReference>
<dbReference type="Gene3D" id="1.10.357.10">
    <property type="entry name" value="Tetracycline Repressor, domain 2"/>
    <property type="match status" value="1"/>
</dbReference>
<dbReference type="PROSITE" id="PS50977">
    <property type="entry name" value="HTH_TETR_2"/>
    <property type="match status" value="1"/>
</dbReference>
<dbReference type="RefSeq" id="WP_189583353.1">
    <property type="nucleotide sequence ID" value="NZ_BMYF01000016.1"/>
</dbReference>
<evidence type="ECO:0000256" key="5">
    <source>
        <dbReference type="PROSITE-ProRule" id="PRU00335"/>
    </source>
</evidence>
<dbReference type="SUPFAM" id="SSF46689">
    <property type="entry name" value="Homeodomain-like"/>
    <property type="match status" value="1"/>
</dbReference>
<reference evidence="7" key="2">
    <citation type="submission" date="2020-09" db="EMBL/GenBank/DDBJ databases">
        <authorList>
            <person name="Sun Q."/>
            <person name="Kim S."/>
        </authorList>
    </citation>
    <scope>NUCLEOTIDE SEQUENCE</scope>
    <source>
        <strain evidence="7">KCTC 23224</strain>
    </source>
</reference>